<sequence>MAPSSTTMRLTSVDVVLREHDHLASCVHIAMMIEAYVDHSAKWTIAQAACKGHPHLLARLGAQQLPIYERQMDWAMRMAADKGDLQTVQWLSAYRPQMKVSTRVMDSAAFSGHLEMIQWLHANRSEGCSTHAMDSAAACGHLDIVQWLHANRREGCTTAAMDSAAAGGHLKVLQWFATNRREGCSSVAVSFALFNGHFDVVQWLEEYLADVAHTRNDDDDEDDAMDGSRASWRRSRVSSIHAYEQRSNSRRGSFSLALV</sequence>
<reference evidence="1" key="3">
    <citation type="submission" date="2015-02" db="UniProtKB">
        <authorList>
            <consortium name="EnsemblProtists"/>
        </authorList>
    </citation>
    <scope>IDENTIFICATION</scope>
    <source>
        <strain evidence="1">DAOM BR144</strain>
    </source>
</reference>
<dbReference type="OMA" id="PDMECST"/>
<dbReference type="InterPro" id="IPR002110">
    <property type="entry name" value="Ankyrin_rpt"/>
</dbReference>
<accession>K3X7X8</accession>
<reference evidence="2" key="1">
    <citation type="journal article" date="2010" name="Genome Biol.">
        <title>Genome sequence of the necrotrophic plant pathogen Pythium ultimum reveals original pathogenicity mechanisms and effector repertoire.</title>
        <authorList>
            <person name="Levesque C.A."/>
            <person name="Brouwer H."/>
            <person name="Cano L."/>
            <person name="Hamilton J.P."/>
            <person name="Holt C."/>
            <person name="Huitema E."/>
            <person name="Raffaele S."/>
            <person name="Robideau G.P."/>
            <person name="Thines M."/>
            <person name="Win J."/>
            <person name="Zerillo M.M."/>
            <person name="Beakes G.W."/>
            <person name="Boore J.L."/>
            <person name="Busam D."/>
            <person name="Dumas B."/>
            <person name="Ferriera S."/>
            <person name="Fuerstenberg S.I."/>
            <person name="Gachon C.M."/>
            <person name="Gaulin E."/>
            <person name="Govers F."/>
            <person name="Grenville-Briggs L."/>
            <person name="Horner N."/>
            <person name="Hostetler J."/>
            <person name="Jiang R.H."/>
            <person name="Johnson J."/>
            <person name="Krajaejun T."/>
            <person name="Lin H."/>
            <person name="Meijer H.J."/>
            <person name="Moore B."/>
            <person name="Morris P."/>
            <person name="Phuntmart V."/>
            <person name="Puiu D."/>
            <person name="Shetty J."/>
            <person name="Stajich J.E."/>
            <person name="Tripathy S."/>
            <person name="Wawra S."/>
            <person name="van West P."/>
            <person name="Whitty B.R."/>
            <person name="Coutinho P.M."/>
            <person name="Henrissat B."/>
            <person name="Martin F."/>
            <person name="Thomas P.D."/>
            <person name="Tyler B.M."/>
            <person name="De Vries R.P."/>
            <person name="Kamoun S."/>
            <person name="Yandell M."/>
            <person name="Tisserat N."/>
            <person name="Buell C.R."/>
        </authorList>
    </citation>
    <scope>NUCLEOTIDE SEQUENCE</scope>
    <source>
        <strain evidence="2">DAOM:BR144</strain>
    </source>
</reference>
<name>K3X7X8_GLOUD</name>
<dbReference type="SUPFAM" id="SSF48403">
    <property type="entry name" value="Ankyrin repeat"/>
    <property type="match status" value="1"/>
</dbReference>
<evidence type="ECO:0000313" key="1">
    <source>
        <dbReference type="EnsemblProtists" id="PYU1_T013327"/>
    </source>
</evidence>
<dbReference type="Pfam" id="PF13637">
    <property type="entry name" value="Ank_4"/>
    <property type="match status" value="2"/>
</dbReference>
<proteinExistence type="predicted"/>
<evidence type="ECO:0000313" key="2">
    <source>
        <dbReference type="Proteomes" id="UP000019132"/>
    </source>
</evidence>
<reference evidence="2" key="2">
    <citation type="submission" date="2010-04" db="EMBL/GenBank/DDBJ databases">
        <authorList>
            <person name="Buell R."/>
            <person name="Hamilton J."/>
            <person name="Hostetler J."/>
        </authorList>
    </citation>
    <scope>NUCLEOTIDE SEQUENCE [LARGE SCALE GENOMIC DNA]</scope>
    <source>
        <strain evidence="2">DAOM:BR144</strain>
    </source>
</reference>
<dbReference type="PANTHER" id="PTHR46586">
    <property type="entry name" value="ANKYRIN REPEAT-CONTAINING PROTEIN"/>
    <property type="match status" value="1"/>
</dbReference>
<dbReference type="Proteomes" id="UP000019132">
    <property type="component" value="Unassembled WGS sequence"/>
</dbReference>
<dbReference type="eggNOG" id="ENOG502RYJM">
    <property type="taxonomic scope" value="Eukaryota"/>
</dbReference>
<dbReference type="InterPro" id="IPR052050">
    <property type="entry name" value="SecEffector_AnkRepeat"/>
</dbReference>
<dbReference type="EnsemblProtists" id="PYU1_T013327">
    <property type="protein sequence ID" value="PYU1_T013327"/>
    <property type="gene ID" value="PYU1_G013298"/>
</dbReference>
<keyword evidence="2" id="KW-1185">Reference proteome</keyword>
<organism evidence="1 2">
    <name type="scientific">Globisporangium ultimum (strain ATCC 200006 / CBS 805.95 / DAOM BR144)</name>
    <name type="common">Pythium ultimum</name>
    <dbReference type="NCBI Taxonomy" id="431595"/>
    <lineage>
        <taxon>Eukaryota</taxon>
        <taxon>Sar</taxon>
        <taxon>Stramenopiles</taxon>
        <taxon>Oomycota</taxon>
        <taxon>Peronosporomycetes</taxon>
        <taxon>Pythiales</taxon>
        <taxon>Pythiaceae</taxon>
        <taxon>Globisporangium</taxon>
    </lineage>
</organism>
<protein>
    <recommendedName>
        <fullName evidence="3">Ankyrin repeat-containing domain</fullName>
    </recommendedName>
</protein>
<dbReference type="InParanoid" id="K3X7X8"/>
<evidence type="ECO:0008006" key="3">
    <source>
        <dbReference type="Google" id="ProtNLM"/>
    </source>
</evidence>
<dbReference type="HOGENOM" id="CLU_014745_0_0_1"/>
<dbReference type="AlphaFoldDB" id="K3X7X8"/>
<dbReference type="InterPro" id="IPR036770">
    <property type="entry name" value="Ankyrin_rpt-contain_sf"/>
</dbReference>
<dbReference type="Gene3D" id="1.25.40.20">
    <property type="entry name" value="Ankyrin repeat-containing domain"/>
    <property type="match status" value="1"/>
</dbReference>
<dbReference type="PANTHER" id="PTHR46586:SF3">
    <property type="entry name" value="ANKYRIN REPEAT-CONTAINING PROTEIN"/>
    <property type="match status" value="1"/>
</dbReference>
<dbReference type="EMBL" id="GL376627">
    <property type="status" value="NOT_ANNOTATED_CDS"/>
    <property type="molecule type" value="Genomic_DNA"/>
</dbReference>
<dbReference type="VEuPathDB" id="FungiDB:PYU1_G013298"/>